<protein>
    <recommendedName>
        <fullName evidence="1">Sulfotransferase domain-containing protein</fullName>
    </recommendedName>
</protein>
<gene>
    <name evidence="2" type="ORF">HPB51_023827</name>
</gene>
<dbReference type="GO" id="GO:0006044">
    <property type="term" value="P:N-acetylglucosamine metabolic process"/>
    <property type="evidence" value="ECO:0007669"/>
    <property type="project" value="TreeGrafter"/>
</dbReference>
<evidence type="ECO:0000259" key="1">
    <source>
        <dbReference type="Pfam" id="PF00685"/>
    </source>
</evidence>
<sequence>MKRDLDVFENISREFPGRAIQVRFEDLALDTVNVTSKMYSALGLPLTTSVRQFIDTHTKETNVKVQRNPYATFRNSKGVANAWKRKIRPEHTLHLNRVCEDVIRRLGYEL</sequence>
<dbReference type="InterPro" id="IPR027417">
    <property type="entry name" value="P-loop_NTPase"/>
</dbReference>
<name>A0A9J6EDV6_RHIMP</name>
<dbReference type="PANTHER" id="PTHR10704:SF44">
    <property type="entry name" value="LD35051P-RELATED"/>
    <property type="match status" value="1"/>
</dbReference>
<dbReference type="Proteomes" id="UP000821866">
    <property type="component" value="Chromosome 3"/>
</dbReference>
<reference evidence="2" key="2">
    <citation type="submission" date="2021-09" db="EMBL/GenBank/DDBJ databases">
        <authorList>
            <person name="Jia N."/>
            <person name="Wang J."/>
            <person name="Shi W."/>
            <person name="Du L."/>
            <person name="Sun Y."/>
            <person name="Zhan W."/>
            <person name="Jiang J."/>
            <person name="Wang Q."/>
            <person name="Zhang B."/>
            <person name="Ji P."/>
            <person name="Sakyi L.B."/>
            <person name="Cui X."/>
            <person name="Yuan T."/>
            <person name="Jiang B."/>
            <person name="Yang W."/>
            <person name="Lam T.T.-Y."/>
            <person name="Chang Q."/>
            <person name="Ding S."/>
            <person name="Wang X."/>
            <person name="Zhu J."/>
            <person name="Ruan X."/>
            <person name="Zhao L."/>
            <person name="Wei J."/>
            <person name="Que T."/>
            <person name="Du C."/>
            <person name="Cheng J."/>
            <person name="Dai P."/>
            <person name="Han X."/>
            <person name="Huang E."/>
            <person name="Gao Y."/>
            <person name="Liu J."/>
            <person name="Shao H."/>
            <person name="Ye R."/>
            <person name="Li L."/>
            <person name="Wei W."/>
            <person name="Wang X."/>
            <person name="Wang C."/>
            <person name="Huo Q."/>
            <person name="Li W."/>
            <person name="Guo W."/>
            <person name="Chen H."/>
            <person name="Chen S."/>
            <person name="Zhou L."/>
            <person name="Zhou L."/>
            <person name="Ni X."/>
            <person name="Tian J."/>
            <person name="Zhou Y."/>
            <person name="Sheng Y."/>
            <person name="Liu T."/>
            <person name="Pan Y."/>
            <person name="Xia L."/>
            <person name="Li J."/>
            <person name="Zhao F."/>
            <person name="Cao W."/>
        </authorList>
    </citation>
    <scope>NUCLEOTIDE SEQUENCE</scope>
    <source>
        <strain evidence="2">Rmic-2018</strain>
        <tissue evidence="2">Larvae</tissue>
    </source>
</reference>
<dbReference type="EMBL" id="JABSTU010000005">
    <property type="protein sequence ID" value="KAH8032192.1"/>
    <property type="molecule type" value="Genomic_DNA"/>
</dbReference>
<dbReference type="Pfam" id="PF00685">
    <property type="entry name" value="Sulfotransfer_1"/>
    <property type="match status" value="1"/>
</dbReference>
<dbReference type="Gene3D" id="3.40.50.300">
    <property type="entry name" value="P-loop containing nucleotide triphosphate hydrolases"/>
    <property type="match status" value="1"/>
</dbReference>
<keyword evidence="3" id="KW-1185">Reference proteome</keyword>
<dbReference type="InterPro" id="IPR000863">
    <property type="entry name" value="Sulfotransferase_dom"/>
</dbReference>
<dbReference type="GO" id="GO:0001517">
    <property type="term" value="F:N-acetylglucosamine 6-O-sulfotransferase activity"/>
    <property type="evidence" value="ECO:0007669"/>
    <property type="project" value="TreeGrafter"/>
</dbReference>
<evidence type="ECO:0000313" key="3">
    <source>
        <dbReference type="Proteomes" id="UP000821866"/>
    </source>
</evidence>
<dbReference type="SUPFAM" id="SSF52540">
    <property type="entry name" value="P-loop containing nucleoside triphosphate hydrolases"/>
    <property type="match status" value="1"/>
</dbReference>
<reference evidence="2" key="1">
    <citation type="journal article" date="2020" name="Cell">
        <title>Large-Scale Comparative Analyses of Tick Genomes Elucidate Their Genetic Diversity and Vector Capacities.</title>
        <authorList>
            <consortium name="Tick Genome and Microbiome Consortium (TIGMIC)"/>
            <person name="Jia N."/>
            <person name="Wang J."/>
            <person name="Shi W."/>
            <person name="Du L."/>
            <person name="Sun Y."/>
            <person name="Zhan W."/>
            <person name="Jiang J.F."/>
            <person name="Wang Q."/>
            <person name="Zhang B."/>
            <person name="Ji P."/>
            <person name="Bell-Sakyi L."/>
            <person name="Cui X.M."/>
            <person name="Yuan T.T."/>
            <person name="Jiang B.G."/>
            <person name="Yang W.F."/>
            <person name="Lam T.T."/>
            <person name="Chang Q.C."/>
            <person name="Ding S.J."/>
            <person name="Wang X.J."/>
            <person name="Zhu J.G."/>
            <person name="Ruan X.D."/>
            <person name="Zhao L."/>
            <person name="Wei J.T."/>
            <person name="Ye R.Z."/>
            <person name="Que T.C."/>
            <person name="Du C.H."/>
            <person name="Zhou Y.H."/>
            <person name="Cheng J.X."/>
            <person name="Dai P.F."/>
            <person name="Guo W.B."/>
            <person name="Han X.H."/>
            <person name="Huang E.J."/>
            <person name="Li L.F."/>
            <person name="Wei W."/>
            <person name="Gao Y.C."/>
            <person name="Liu J.Z."/>
            <person name="Shao H.Z."/>
            <person name="Wang X."/>
            <person name="Wang C.C."/>
            <person name="Yang T.C."/>
            <person name="Huo Q.B."/>
            <person name="Li W."/>
            <person name="Chen H.Y."/>
            <person name="Chen S.E."/>
            <person name="Zhou L.G."/>
            <person name="Ni X.B."/>
            <person name="Tian J.H."/>
            <person name="Sheng Y."/>
            <person name="Liu T."/>
            <person name="Pan Y.S."/>
            <person name="Xia L.Y."/>
            <person name="Li J."/>
            <person name="Zhao F."/>
            <person name="Cao W.C."/>
        </authorList>
    </citation>
    <scope>NUCLEOTIDE SEQUENCE</scope>
    <source>
        <strain evidence="2">Rmic-2018</strain>
    </source>
</reference>
<organism evidence="2 3">
    <name type="scientific">Rhipicephalus microplus</name>
    <name type="common">Cattle tick</name>
    <name type="synonym">Boophilus microplus</name>
    <dbReference type="NCBI Taxonomy" id="6941"/>
    <lineage>
        <taxon>Eukaryota</taxon>
        <taxon>Metazoa</taxon>
        <taxon>Ecdysozoa</taxon>
        <taxon>Arthropoda</taxon>
        <taxon>Chelicerata</taxon>
        <taxon>Arachnida</taxon>
        <taxon>Acari</taxon>
        <taxon>Parasitiformes</taxon>
        <taxon>Ixodida</taxon>
        <taxon>Ixodoidea</taxon>
        <taxon>Ixodidae</taxon>
        <taxon>Rhipicephalinae</taxon>
        <taxon>Rhipicephalus</taxon>
        <taxon>Boophilus</taxon>
    </lineage>
</organism>
<dbReference type="GO" id="GO:0006790">
    <property type="term" value="P:sulfur compound metabolic process"/>
    <property type="evidence" value="ECO:0007669"/>
    <property type="project" value="TreeGrafter"/>
</dbReference>
<dbReference type="VEuPathDB" id="VectorBase:LOC119164790"/>
<feature type="domain" description="Sulfotransferase" evidence="1">
    <location>
        <begin position="16"/>
        <end position="105"/>
    </location>
</feature>
<comment type="caution">
    <text evidence="2">The sequence shown here is derived from an EMBL/GenBank/DDBJ whole genome shotgun (WGS) entry which is preliminary data.</text>
</comment>
<dbReference type="AlphaFoldDB" id="A0A9J6EDV6"/>
<evidence type="ECO:0000313" key="2">
    <source>
        <dbReference type="EMBL" id="KAH8032192.1"/>
    </source>
</evidence>
<proteinExistence type="predicted"/>
<dbReference type="PANTHER" id="PTHR10704">
    <property type="entry name" value="CARBOHYDRATE SULFOTRANSFERASE"/>
    <property type="match status" value="1"/>
</dbReference>
<dbReference type="InterPro" id="IPR051135">
    <property type="entry name" value="Gal/GlcNAc/GalNAc_ST"/>
</dbReference>
<accession>A0A9J6EDV6</accession>